<evidence type="ECO:0000313" key="6">
    <source>
        <dbReference type="Proteomes" id="UP001464387"/>
    </source>
</evidence>
<sequence>MSVTPNRRANLLKPELHKLFGPDGCSGIRHVDLDTEAAPKDCDSGMIVLWRGGFPVGHLLRGSDGECRAAPIAASPDRRPAPPFPDLPNASVIICTRDRPDELRRCLSSLPQQSVPPAEVIVVDNASTGSETREVALAAGAIYVREDRPGLDIARNRGAKRASSEIIAYTDDDVLLHPQWLEQLITAFDRPSIGAVTGLVLPAEIATEAQRYFETFWSFGQGYRPQFFRAADFAASKHDVFPAWKIGAGASMAFRREVFDRAGLFDERLDVGQAGCSGDSEYWYRLLANGYDCLYQPTSVAFHFHRRTMDGLAKQIYFYMRGHSAALLVQHERTGVKANLKQAFKWKPLWYLGRVRRRLLGRRIPEDRFLWHEIAGYASGILFYLRTKRG</sequence>
<dbReference type="InterPro" id="IPR029044">
    <property type="entry name" value="Nucleotide-diphossugar_trans"/>
</dbReference>
<feature type="domain" description="Glycosyltransferase 2-like" evidence="4">
    <location>
        <begin position="91"/>
        <end position="260"/>
    </location>
</feature>
<evidence type="ECO:0000259" key="4">
    <source>
        <dbReference type="Pfam" id="PF00535"/>
    </source>
</evidence>
<keyword evidence="3" id="KW-0808">Transferase</keyword>
<gene>
    <name evidence="5" type="ORF">NKI33_16935</name>
</gene>
<dbReference type="Pfam" id="PF00535">
    <property type="entry name" value="Glycos_transf_2"/>
    <property type="match status" value="1"/>
</dbReference>
<comment type="caution">
    <text evidence="5">The sequence shown here is derived from an EMBL/GenBank/DDBJ whole genome shotgun (WGS) entry which is preliminary data.</text>
</comment>
<keyword evidence="6" id="KW-1185">Reference proteome</keyword>
<dbReference type="InterPro" id="IPR001173">
    <property type="entry name" value="Glyco_trans_2-like"/>
</dbReference>
<accession>A0ABV1YI73</accession>
<dbReference type="PANTHER" id="PTHR43179:SF12">
    <property type="entry name" value="GALACTOFURANOSYLTRANSFERASE GLFT2"/>
    <property type="match status" value="1"/>
</dbReference>
<keyword evidence="2" id="KW-0328">Glycosyltransferase</keyword>
<dbReference type="EMBL" id="JAMYPJ010000022">
    <property type="protein sequence ID" value="MER8934652.1"/>
    <property type="molecule type" value="Genomic_DNA"/>
</dbReference>
<dbReference type="PANTHER" id="PTHR43179">
    <property type="entry name" value="RHAMNOSYLTRANSFERASE WBBL"/>
    <property type="match status" value="1"/>
</dbReference>
<proteinExistence type="inferred from homology"/>
<protein>
    <submittedName>
        <fullName evidence="5">Glycosyltransferase family 2 protein</fullName>
    </submittedName>
</protein>
<dbReference type="Proteomes" id="UP001464387">
    <property type="component" value="Unassembled WGS sequence"/>
</dbReference>
<evidence type="ECO:0000256" key="2">
    <source>
        <dbReference type="ARBA" id="ARBA00022676"/>
    </source>
</evidence>
<reference evidence="5 6" key="1">
    <citation type="journal article" date="2024" name="Proc. Natl. Acad. Sci. U.S.A.">
        <title>The evolutionary genomics of adaptation to stress in wild rhizobium bacteria.</title>
        <authorList>
            <person name="Kehlet-Delgado H."/>
            <person name="Montoya A.P."/>
            <person name="Jensen K.T."/>
            <person name="Wendlandt C.E."/>
            <person name="Dexheimer C."/>
            <person name="Roberts M."/>
            <person name="Torres Martinez L."/>
            <person name="Friesen M.L."/>
            <person name="Griffitts J.S."/>
            <person name="Porter S.S."/>
        </authorList>
    </citation>
    <scope>NUCLEOTIDE SEQUENCE [LARGE SCALE GENOMIC DNA]</scope>
    <source>
        <strain evidence="5 6">M0729</strain>
    </source>
</reference>
<evidence type="ECO:0000256" key="1">
    <source>
        <dbReference type="ARBA" id="ARBA00006739"/>
    </source>
</evidence>
<dbReference type="Gene3D" id="3.90.550.10">
    <property type="entry name" value="Spore Coat Polysaccharide Biosynthesis Protein SpsA, Chain A"/>
    <property type="match status" value="1"/>
</dbReference>
<organism evidence="5 6">
    <name type="scientific">Mesorhizobium opportunistum</name>
    <dbReference type="NCBI Taxonomy" id="593909"/>
    <lineage>
        <taxon>Bacteria</taxon>
        <taxon>Pseudomonadati</taxon>
        <taxon>Pseudomonadota</taxon>
        <taxon>Alphaproteobacteria</taxon>
        <taxon>Hyphomicrobiales</taxon>
        <taxon>Phyllobacteriaceae</taxon>
        <taxon>Mesorhizobium</taxon>
    </lineage>
</organism>
<evidence type="ECO:0000313" key="5">
    <source>
        <dbReference type="EMBL" id="MER8934652.1"/>
    </source>
</evidence>
<dbReference type="RefSeq" id="WP_198028479.1">
    <property type="nucleotide sequence ID" value="NZ_CP100477.1"/>
</dbReference>
<dbReference type="CDD" id="cd00761">
    <property type="entry name" value="Glyco_tranf_GTA_type"/>
    <property type="match status" value="1"/>
</dbReference>
<comment type="similarity">
    <text evidence="1">Belongs to the glycosyltransferase 2 family.</text>
</comment>
<dbReference type="SUPFAM" id="SSF53448">
    <property type="entry name" value="Nucleotide-diphospho-sugar transferases"/>
    <property type="match status" value="1"/>
</dbReference>
<name>A0ABV1YI73_9HYPH</name>
<evidence type="ECO:0000256" key="3">
    <source>
        <dbReference type="ARBA" id="ARBA00022679"/>
    </source>
</evidence>